<dbReference type="AlphaFoldDB" id="A0A6L2K9K9"/>
<dbReference type="GO" id="GO:0003676">
    <property type="term" value="F:nucleic acid binding"/>
    <property type="evidence" value="ECO:0007669"/>
    <property type="project" value="InterPro"/>
</dbReference>
<feature type="region of interest" description="Disordered" evidence="2">
    <location>
        <begin position="1047"/>
        <end position="1083"/>
    </location>
</feature>
<proteinExistence type="predicted"/>
<evidence type="ECO:0008006" key="4">
    <source>
        <dbReference type="Google" id="ProtNLM"/>
    </source>
</evidence>
<organism evidence="3">
    <name type="scientific">Tanacetum cinerariifolium</name>
    <name type="common">Dalmatian daisy</name>
    <name type="synonym">Chrysanthemum cinerariifolium</name>
    <dbReference type="NCBI Taxonomy" id="118510"/>
    <lineage>
        <taxon>Eukaryota</taxon>
        <taxon>Viridiplantae</taxon>
        <taxon>Streptophyta</taxon>
        <taxon>Embryophyta</taxon>
        <taxon>Tracheophyta</taxon>
        <taxon>Spermatophyta</taxon>
        <taxon>Magnoliopsida</taxon>
        <taxon>eudicotyledons</taxon>
        <taxon>Gunneridae</taxon>
        <taxon>Pentapetalae</taxon>
        <taxon>asterids</taxon>
        <taxon>campanulids</taxon>
        <taxon>Asterales</taxon>
        <taxon>Asteraceae</taxon>
        <taxon>Asteroideae</taxon>
        <taxon>Anthemideae</taxon>
        <taxon>Anthemidinae</taxon>
        <taxon>Tanacetum</taxon>
    </lineage>
</organism>
<evidence type="ECO:0000313" key="3">
    <source>
        <dbReference type="EMBL" id="GEU45407.1"/>
    </source>
</evidence>
<feature type="region of interest" description="Disordered" evidence="2">
    <location>
        <begin position="435"/>
        <end position="491"/>
    </location>
</feature>
<feature type="region of interest" description="Disordered" evidence="2">
    <location>
        <begin position="15"/>
        <end position="46"/>
    </location>
</feature>
<dbReference type="EMBL" id="BKCJ010001981">
    <property type="protein sequence ID" value="GEU45407.1"/>
    <property type="molecule type" value="Genomic_DNA"/>
</dbReference>
<dbReference type="PANTHER" id="PTHR42648">
    <property type="entry name" value="TRANSPOSASE, PUTATIVE-RELATED"/>
    <property type="match status" value="1"/>
</dbReference>
<dbReference type="InterPro" id="IPR039537">
    <property type="entry name" value="Retrotran_Ty1/copia-like"/>
</dbReference>
<evidence type="ECO:0000256" key="2">
    <source>
        <dbReference type="SAM" id="MobiDB-lite"/>
    </source>
</evidence>
<comment type="caution">
    <text evidence="3">The sequence shown here is derived from an EMBL/GenBank/DDBJ whole genome shotgun (WGS) entry which is preliminary data.</text>
</comment>
<sequence>MFSLVKIMPPTMTTQSIGQSVAASQGGGTGRQAGRGGGGQGSEVNDGVNGVPDFSTIIAHQLHNLLPTIGDVSRGCTYKEFLASNPKEYDGKGGAIVYTRWIEKMESVQDMSECRDSQKAKYITGLFVGKALTEELCPSNEMKKLETELWNHAMVGAGHAAYTDRFRELARLVPYLVTPKGTRIERYVYGLAPQIRGMVAATDPKTIQKVVQIAGTLTDKALRNRSIKKNPEKRGNEGEPNKDRNVRDDNKRTRTENAFATTTNPVRGEYMSTAPKCTTCNYHHSPETPCRTCFNYNRLGHFSKDCRVVPRNPPAVAAAEKLFQRAFPANLKNTPLHLIYSIHHTTRQHAPTPPSSPHPPHHRNPPTTITTAPWVRLVFLSTHKGVFISVAKHPRGALVCFGFFQSPNRGAFVFSTPSKGALGCVVCHQPPPPSKNFSDEPKKYSPSPDLLDPPHHSPSRADTTFITTSSSPPQPSHHHHHSTMGASPNMGAFIFSTPSKGALGCVVCRRSPMPSPQPKNVSGEPKKYSPSPDLLDPPHLSPPRADTTFIITSSSPPQPSHHHHHNTMGAVGETLRDFYLRFSLLLNDMNIYNMKLEQFQVNTEFLNTLPPEWSKFVTNVKLVRDLHTTNIDQLHAYLGQHEFHANEVRLMHEHNSDPLALVKGDDPIDSINHMMSFLTAVVTSRYPTTNNQLRNSSNPRQQATINNGRVTLQLIQGRQTSLAVDPGIAEAQATQAVITHNTAYQADNLDAYDSDCNELHTAKVALMASLSHYGSDALAESQEKDMVIKKLKEKIKSLSDNIKEDKMKKELEEIETINTDLDHREKVLAITALKDNLKKLKGKFIVDDAVTSDPIDLEILKVDVPPLAPKLRNNRTAHSDNIRHTQERTAILRKIVEQGKSLNPLNNSLDYASRQGLVRGLPKLKYKKDHLCSACAMAKSKKKSHKPKPEDTNQEKLYLLHMDLCGPMRVESVNGKKYILVIVDDYSRFTWVDISHETSVARFPQQNGVVKRRNRTLIEAARTMLIYTKASLLLWAEAVATALVPEPAASTGSPYSTTVDQDAPSPSNFQTTPKTQSSIIPNDVEEDNHDLDVAHMNNDMFFGILIPELPSDQSLSIDVIHTIVHPDH</sequence>
<gene>
    <name evidence="3" type="ORF">Tci_017385</name>
</gene>
<dbReference type="InterPro" id="IPR012337">
    <property type="entry name" value="RNaseH-like_sf"/>
</dbReference>
<feature type="compositionally biased region" description="Low complexity" evidence="2">
    <location>
        <begin position="529"/>
        <end position="538"/>
    </location>
</feature>
<feature type="coiled-coil region" evidence="1">
    <location>
        <begin position="781"/>
        <end position="808"/>
    </location>
</feature>
<feature type="compositionally biased region" description="Gly residues" evidence="2">
    <location>
        <begin position="25"/>
        <end position="41"/>
    </location>
</feature>
<feature type="compositionally biased region" description="Basic and acidic residues" evidence="2">
    <location>
        <begin position="229"/>
        <end position="255"/>
    </location>
</feature>
<protein>
    <recommendedName>
        <fullName evidence="4">Reverse transcriptase domain-containing protein</fullName>
    </recommendedName>
</protein>
<dbReference type="PANTHER" id="PTHR42648:SF18">
    <property type="entry name" value="RETROTRANSPOSON, UNCLASSIFIED-LIKE PROTEIN"/>
    <property type="match status" value="1"/>
</dbReference>
<feature type="region of interest" description="Disordered" evidence="2">
    <location>
        <begin position="345"/>
        <end position="368"/>
    </location>
</feature>
<dbReference type="SUPFAM" id="SSF53098">
    <property type="entry name" value="Ribonuclease H-like"/>
    <property type="match status" value="1"/>
</dbReference>
<feature type="region of interest" description="Disordered" evidence="2">
    <location>
        <begin position="222"/>
        <end position="256"/>
    </location>
</feature>
<evidence type="ECO:0000256" key="1">
    <source>
        <dbReference type="SAM" id="Coils"/>
    </source>
</evidence>
<reference evidence="3" key="1">
    <citation type="journal article" date="2019" name="Sci. Rep.">
        <title>Draft genome of Tanacetum cinerariifolium, the natural source of mosquito coil.</title>
        <authorList>
            <person name="Yamashiro T."/>
            <person name="Shiraishi A."/>
            <person name="Satake H."/>
            <person name="Nakayama K."/>
        </authorList>
    </citation>
    <scope>NUCLEOTIDE SEQUENCE</scope>
</reference>
<dbReference type="Gene3D" id="3.30.420.10">
    <property type="entry name" value="Ribonuclease H-like superfamily/Ribonuclease H"/>
    <property type="match status" value="2"/>
</dbReference>
<accession>A0A6L2K9K9</accession>
<feature type="compositionally biased region" description="Polar residues" evidence="2">
    <location>
        <begin position="1050"/>
        <end position="1080"/>
    </location>
</feature>
<feature type="region of interest" description="Disordered" evidence="2">
    <location>
        <begin position="508"/>
        <end position="544"/>
    </location>
</feature>
<dbReference type="InterPro" id="IPR036397">
    <property type="entry name" value="RNaseH_sf"/>
</dbReference>
<keyword evidence="1" id="KW-0175">Coiled coil</keyword>
<name>A0A6L2K9K9_TANCI</name>